<dbReference type="EMBL" id="DXHL01000033">
    <property type="protein sequence ID" value="HIW11297.1"/>
    <property type="molecule type" value="Genomic_DNA"/>
</dbReference>
<proteinExistence type="predicted"/>
<evidence type="ECO:0000259" key="1">
    <source>
        <dbReference type="Pfam" id="PF00483"/>
    </source>
</evidence>
<evidence type="ECO:0000313" key="3">
    <source>
        <dbReference type="Proteomes" id="UP000823926"/>
    </source>
</evidence>
<reference evidence="2" key="1">
    <citation type="journal article" date="2021" name="PeerJ">
        <title>Extensive microbial diversity within the chicken gut microbiome revealed by metagenomics and culture.</title>
        <authorList>
            <person name="Gilroy R."/>
            <person name="Ravi A."/>
            <person name="Getino M."/>
            <person name="Pursley I."/>
            <person name="Horton D.L."/>
            <person name="Alikhan N.F."/>
            <person name="Baker D."/>
            <person name="Gharbi K."/>
            <person name="Hall N."/>
            <person name="Watson M."/>
            <person name="Adriaenssens E.M."/>
            <person name="Foster-Nyarko E."/>
            <person name="Jarju S."/>
            <person name="Secka A."/>
            <person name="Antonio M."/>
            <person name="Oren A."/>
            <person name="Chaudhuri R.R."/>
            <person name="La Ragione R."/>
            <person name="Hildebrand F."/>
            <person name="Pallen M.J."/>
        </authorList>
    </citation>
    <scope>NUCLEOTIDE SEQUENCE</scope>
    <source>
        <strain evidence="2">ChiBcec15-1070</strain>
    </source>
</reference>
<reference evidence="2" key="2">
    <citation type="submission" date="2021-04" db="EMBL/GenBank/DDBJ databases">
        <authorList>
            <person name="Gilroy R."/>
        </authorList>
    </citation>
    <scope>NUCLEOTIDE SEQUENCE</scope>
    <source>
        <strain evidence="2">ChiBcec15-1070</strain>
    </source>
</reference>
<name>A0A9D1TYN9_9BACT</name>
<dbReference type="Pfam" id="PF00483">
    <property type="entry name" value="NTP_transferase"/>
    <property type="match status" value="1"/>
</dbReference>
<sequence>MKPTLLVLAAGMGSRYGSLKQMDGIGPNKEAIIDYSIYDAIRAGFGKVVFVIRHSFGAEFQEVFNAERFGGKIAVEYVFQELDALPEGYKVPEGREKPWGTNHALMMGAPVIHEPFAVINADDFYGQDAIAQMGRYLAALPEGSKGEYAMVGYEVSKTLSENGTVSRGVCTVSGDGYLQSIVERTKIERQNGQIVYIEEDGTHPLAENTPVSMNLFGFTPDYFTYSADFFRPFLDQAIASGNLKAEFFIPLLVNKLVSEKTAKLKVLHTSSPWFGVTYKEDRPATVQKVLDLIAAGVYPQSLWGK</sequence>
<accession>A0A9D1TYN9</accession>
<evidence type="ECO:0000313" key="2">
    <source>
        <dbReference type="EMBL" id="HIW11297.1"/>
    </source>
</evidence>
<dbReference type="AlphaFoldDB" id="A0A9D1TYN9"/>
<feature type="domain" description="Nucleotidyl transferase" evidence="1">
    <location>
        <begin position="20"/>
        <end position="227"/>
    </location>
</feature>
<comment type="caution">
    <text evidence="2">The sequence shown here is derived from an EMBL/GenBank/DDBJ whole genome shotgun (WGS) entry which is preliminary data.</text>
</comment>
<dbReference type="Gene3D" id="3.90.550.10">
    <property type="entry name" value="Spore Coat Polysaccharide Biosynthesis Protein SpsA, Chain A"/>
    <property type="match status" value="1"/>
</dbReference>
<protein>
    <submittedName>
        <fullName evidence="2">Nucleotidyltransferase</fullName>
    </submittedName>
</protein>
<gene>
    <name evidence="2" type="ORF">H9888_07360</name>
</gene>
<dbReference type="InterPro" id="IPR029044">
    <property type="entry name" value="Nucleotide-diphossugar_trans"/>
</dbReference>
<organism evidence="2 3">
    <name type="scientific">Candidatus Rikenella faecigallinarum</name>
    <dbReference type="NCBI Taxonomy" id="2838745"/>
    <lineage>
        <taxon>Bacteria</taxon>
        <taxon>Pseudomonadati</taxon>
        <taxon>Bacteroidota</taxon>
        <taxon>Bacteroidia</taxon>
        <taxon>Bacteroidales</taxon>
        <taxon>Rikenellaceae</taxon>
        <taxon>Rikenella</taxon>
    </lineage>
</organism>
<dbReference type="InterPro" id="IPR005835">
    <property type="entry name" value="NTP_transferase_dom"/>
</dbReference>
<dbReference type="Proteomes" id="UP000823926">
    <property type="component" value="Unassembled WGS sequence"/>
</dbReference>
<dbReference type="SUPFAM" id="SSF53448">
    <property type="entry name" value="Nucleotide-diphospho-sugar transferases"/>
    <property type="match status" value="1"/>
</dbReference>